<evidence type="ECO:0000256" key="10">
    <source>
        <dbReference type="ARBA" id="ARBA00022777"/>
    </source>
</evidence>
<dbReference type="EMBL" id="JARK01001541">
    <property type="protein sequence ID" value="EYB91487.1"/>
    <property type="molecule type" value="Genomic_DNA"/>
</dbReference>
<evidence type="ECO:0000256" key="15">
    <source>
        <dbReference type="SAM" id="MobiDB-lite"/>
    </source>
</evidence>
<evidence type="ECO:0000256" key="12">
    <source>
        <dbReference type="ARBA" id="ARBA00022840"/>
    </source>
</evidence>
<keyword evidence="8" id="KW-0547">Nucleotide-binding</keyword>
<dbReference type="GO" id="GO:0023051">
    <property type="term" value="P:regulation of signaling"/>
    <property type="evidence" value="ECO:0007669"/>
    <property type="project" value="UniProtKB-ARBA"/>
</dbReference>
<evidence type="ECO:0000256" key="4">
    <source>
        <dbReference type="ARBA" id="ARBA00022553"/>
    </source>
</evidence>
<evidence type="ECO:0000256" key="9">
    <source>
        <dbReference type="ARBA" id="ARBA00022771"/>
    </source>
</evidence>
<dbReference type="PROSITE" id="PS00479">
    <property type="entry name" value="ZF_DAG_PE_1"/>
    <property type="match status" value="1"/>
</dbReference>
<keyword evidence="3" id="KW-0723">Serine/threonine-protein kinase</keyword>
<comment type="catalytic activity">
    <reaction evidence="14">
        <text>L-seryl-[protein] + ATP = O-phospho-L-seryl-[protein] + ADP + H(+)</text>
        <dbReference type="Rhea" id="RHEA:17989"/>
        <dbReference type="Rhea" id="RHEA-COMP:9863"/>
        <dbReference type="Rhea" id="RHEA-COMP:11604"/>
        <dbReference type="ChEBI" id="CHEBI:15378"/>
        <dbReference type="ChEBI" id="CHEBI:29999"/>
        <dbReference type="ChEBI" id="CHEBI:30616"/>
        <dbReference type="ChEBI" id="CHEBI:83421"/>
        <dbReference type="ChEBI" id="CHEBI:456216"/>
        <dbReference type="EC" id="2.7.11.13"/>
    </reaction>
</comment>
<evidence type="ECO:0000256" key="2">
    <source>
        <dbReference type="ARBA" id="ARBA00012429"/>
    </source>
</evidence>
<comment type="catalytic activity">
    <reaction evidence="13">
        <text>L-threonyl-[protein] + ATP = O-phospho-L-threonyl-[protein] + ADP + H(+)</text>
        <dbReference type="Rhea" id="RHEA:46608"/>
        <dbReference type="Rhea" id="RHEA-COMP:11060"/>
        <dbReference type="Rhea" id="RHEA-COMP:11605"/>
        <dbReference type="ChEBI" id="CHEBI:15378"/>
        <dbReference type="ChEBI" id="CHEBI:30013"/>
        <dbReference type="ChEBI" id="CHEBI:30616"/>
        <dbReference type="ChEBI" id="CHEBI:61977"/>
        <dbReference type="ChEBI" id="CHEBI:456216"/>
        <dbReference type="EC" id="2.7.11.13"/>
    </reaction>
</comment>
<dbReference type="GO" id="GO:0007200">
    <property type="term" value="P:phospholipase C-activating G protein-coupled receptor signaling pathway"/>
    <property type="evidence" value="ECO:0007669"/>
    <property type="project" value="TreeGrafter"/>
</dbReference>
<feature type="domain" description="Phorbol-ester/DAG-type" evidence="16">
    <location>
        <begin position="95"/>
        <end position="145"/>
    </location>
</feature>
<dbReference type="Proteomes" id="UP000024635">
    <property type="component" value="Unassembled WGS sequence"/>
</dbReference>
<evidence type="ECO:0000256" key="1">
    <source>
        <dbReference type="ARBA" id="ARBA00005490"/>
    </source>
</evidence>
<dbReference type="InterPro" id="IPR002219">
    <property type="entry name" value="PKC_DAG/PE"/>
</dbReference>
<dbReference type="GO" id="GO:0005524">
    <property type="term" value="F:ATP binding"/>
    <property type="evidence" value="ECO:0007669"/>
    <property type="project" value="UniProtKB-KW"/>
</dbReference>
<dbReference type="STRING" id="53326.A0A016SMC7"/>
<evidence type="ECO:0000256" key="5">
    <source>
        <dbReference type="ARBA" id="ARBA00022679"/>
    </source>
</evidence>
<reference evidence="18" key="1">
    <citation type="journal article" date="2015" name="Nat. Genet.">
        <title>The genome and transcriptome of the zoonotic hookworm Ancylostoma ceylanicum identify infection-specific gene families.</title>
        <authorList>
            <person name="Schwarz E.M."/>
            <person name="Hu Y."/>
            <person name="Antoshechkin I."/>
            <person name="Miller M.M."/>
            <person name="Sternberg P.W."/>
            <person name="Aroian R.V."/>
        </authorList>
    </citation>
    <scope>NUCLEOTIDE SEQUENCE</scope>
    <source>
        <strain evidence="18">HY135</strain>
    </source>
</reference>
<dbReference type="FunFam" id="3.30.60.20:FF:000003">
    <property type="entry name" value="Protein kinase C delta"/>
    <property type="match status" value="1"/>
</dbReference>
<dbReference type="PRINTS" id="PR00008">
    <property type="entry name" value="DAGPEDOMAIN"/>
</dbReference>
<feature type="region of interest" description="Disordered" evidence="15">
    <location>
        <begin position="40"/>
        <end position="90"/>
    </location>
</feature>
<evidence type="ECO:0000256" key="11">
    <source>
        <dbReference type="ARBA" id="ARBA00022833"/>
    </source>
</evidence>
<keyword evidence="4" id="KW-0597">Phosphoprotein</keyword>
<name>A0A016SMC7_9BILA</name>
<feature type="domain" description="Phorbol-ester/DAG-type" evidence="16">
    <location>
        <begin position="170"/>
        <end position="220"/>
    </location>
</feature>
<dbReference type="AlphaFoldDB" id="A0A016SMC7"/>
<gene>
    <name evidence="17" type="primary">Acey_s0205.g1917</name>
    <name evidence="17" type="ORF">Y032_0205g1917</name>
</gene>
<dbReference type="SMART" id="SM00109">
    <property type="entry name" value="C1"/>
    <property type="match status" value="2"/>
</dbReference>
<keyword evidence="9" id="KW-0863">Zinc-finger</keyword>
<evidence type="ECO:0000259" key="16">
    <source>
        <dbReference type="PROSITE" id="PS50081"/>
    </source>
</evidence>
<dbReference type="SUPFAM" id="SSF57889">
    <property type="entry name" value="Cysteine-rich domain"/>
    <property type="match status" value="2"/>
</dbReference>
<dbReference type="InterPro" id="IPR046349">
    <property type="entry name" value="C1-like_sf"/>
</dbReference>
<dbReference type="Gene3D" id="3.30.60.20">
    <property type="match status" value="2"/>
</dbReference>
<dbReference type="GO" id="GO:0004697">
    <property type="term" value="F:diacylglycerol-dependent serine/threonine kinase activity"/>
    <property type="evidence" value="ECO:0007669"/>
    <property type="project" value="UniProtKB-EC"/>
</dbReference>
<evidence type="ECO:0000256" key="6">
    <source>
        <dbReference type="ARBA" id="ARBA00022723"/>
    </source>
</evidence>
<evidence type="ECO:0000256" key="14">
    <source>
        <dbReference type="ARBA" id="ARBA00047470"/>
    </source>
</evidence>
<keyword evidence="6" id="KW-0479">Metal-binding</keyword>
<sequence length="251" mass="27381">MMHFPGPGFIIEITEGEDVEAHVSDGITNIFMGQQAKKNVEATASKTQRAEIEPHGSDAEGSHQGKERVLKERNDPSNDKQRSSGTPGKIHEVSGHKFMAVLLPQPSFCAHCKEFIYGIGKQGYQCQGCSMVVHKRCHEQVVWKCSGNKADNIEEAKQEPSMGRFNINIPHRFSAHTYKLPTFCDHCGSLMLGLMNQGLQCSCCKLNVHKKCQTNVANNCGVDAKQMAAALAQVGLKGDRTSVKKKAGAAA</sequence>
<keyword evidence="18" id="KW-1185">Reference proteome</keyword>
<evidence type="ECO:0000313" key="18">
    <source>
        <dbReference type="Proteomes" id="UP000024635"/>
    </source>
</evidence>
<dbReference type="CDD" id="cd20838">
    <property type="entry name" value="C1_nPKC_epsilon-like_rpt2"/>
    <property type="match status" value="1"/>
</dbReference>
<dbReference type="GO" id="GO:0005829">
    <property type="term" value="C:cytosol"/>
    <property type="evidence" value="ECO:0007669"/>
    <property type="project" value="TreeGrafter"/>
</dbReference>
<dbReference type="GO" id="GO:0035556">
    <property type="term" value="P:intracellular signal transduction"/>
    <property type="evidence" value="ECO:0007669"/>
    <property type="project" value="TreeGrafter"/>
</dbReference>
<keyword evidence="7" id="KW-0677">Repeat</keyword>
<evidence type="ECO:0000256" key="13">
    <source>
        <dbReference type="ARBA" id="ARBA00047272"/>
    </source>
</evidence>
<evidence type="ECO:0000256" key="8">
    <source>
        <dbReference type="ARBA" id="ARBA00022741"/>
    </source>
</evidence>
<keyword evidence="10" id="KW-0418">Kinase</keyword>
<organism evidence="17 18">
    <name type="scientific">Ancylostoma ceylanicum</name>
    <dbReference type="NCBI Taxonomy" id="53326"/>
    <lineage>
        <taxon>Eukaryota</taxon>
        <taxon>Metazoa</taxon>
        <taxon>Ecdysozoa</taxon>
        <taxon>Nematoda</taxon>
        <taxon>Chromadorea</taxon>
        <taxon>Rhabditida</taxon>
        <taxon>Rhabditina</taxon>
        <taxon>Rhabditomorpha</taxon>
        <taxon>Strongyloidea</taxon>
        <taxon>Ancylostomatidae</taxon>
        <taxon>Ancylostomatinae</taxon>
        <taxon>Ancylostoma</taxon>
    </lineage>
</organism>
<dbReference type="Pfam" id="PF00130">
    <property type="entry name" value="C1_1"/>
    <property type="match status" value="2"/>
</dbReference>
<keyword evidence="12" id="KW-0067">ATP-binding</keyword>
<evidence type="ECO:0000256" key="3">
    <source>
        <dbReference type="ARBA" id="ARBA00022527"/>
    </source>
</evidence>
<dbReference type="InterPro" id="IPR020454">
    <property type="entry name" value="DAG/PE-bd"/>
</dbReference>
<dbReference type="GO" id="GO:0016020">
    <property type="term" value="C:membrane"/>
    <property type="evidence" value="ECO:0007669"/>
    <property type="project" value="UniProtKB-SubCell"/>
</dbReference>
<dbReference type="GO" id="GO:0008270">
    <property type="term" value="F:zinc ion binding"/>
    <property type="evidence" value="ECO:0007669"/>
    <property type="project" value="UniProtKB-KW"/>
</dbReference>
<protein>
    <recommendedName>
        <fullName evidence="2">protein kinase C</fullName>
        <ecNumber evidence="2">2.7.11.13</ecNumber>
    </recommendedName>
</protein>
<accession>A0A016SMC7</accession>
<keyword evidence="5" id="KW-0808">Transferase</keyword>
<dbReference type="PANTHER" id="PTHR22968">
    <property type="entry name" value="PROTEIN KINASE C, MU"/>
    <property type="match status" value="1"/>
</dbReference>
<keyword evidence="11" id="KW-0862">Zinc</keyword>
<dbReference type="OrthoDB" id="63267at2759"/>
<evidence type="ECO:0000313" key="17">
    <source>
        <dbReference type="EMBL" id="EYB91487.1"/>
    </source>
</evidence>
<proteinExistence type="inferred from homology"/>
<dbReference type="EC" id="2.7.11.13" evidence="2"/>
<dbReference type="PROSITE" id="PS50081">
    <property type="entry name" value="ZF_DAG_PE_2"/>
    <property type="match status" value="2"/>
</dbReference>
<comment type="caution">
    <text evidence="17">The sequence shown here is derived from an EMBL/GenBank/DDBJ whole genome shotgun (WGS) entry which is preliminary data.</text>
</comment>
<comment type="similarity">
    <text evidence="1">Belongs to the protein kinase superfamily. AGC Ser/Thr protein kinase family. PKC subfamily.</text>
</comment>
<dbReference type="GO" id="GO:0010646">
    <property type="term" value="P:regulation of cell communication"/>
    <property type="evidence" value="ECO:0007669"/>
    <property type="project" value="UniProtKB-ARBA"/>
</dbReference>
<evidence type="ECO:0000256" key="7">
    <source>
        <dbReference type="ARBA" id="ARBA00022737"/>
    </source>
</evidence>
<dbReference type="PANTHER" id="PTHR22968:SF14">
    <property type="entry name" value="PROTEIN KINASE C"/>
    <property type="match status" value="1"/>
</dbReference>
<feature type="compositionally biased region" description="Basic and acidic residues" evidence="15">
    <location>
        <begin position="48"/>
        <end position="82"/>
    </location>
</feature>